<accession>A0A6P5LMV3</accession>
<protein>
    <submittedName>
        <fullName evidence="3">Uncharacterized protein LOC110220127</fullName>
    </submittedName>
</protein>
<gene>
    <name evidence="3" type="primary">LOC110220127</name>
</gene>
<proteinExistence type="predicted"/>
<evidence type="ECO:0000313" key="2">
    <source>
        <dbReference type="Proteomes" id="UP000515140"/>
    </source>
</evidence>
<feature type="compositionally biased region" description="Gly residues" evidence="1">
    <location>
        <begin position="1"/>
        <end position="12"/>
    </location>
</feature>
<dbReference type="Proteomes" id="UP000515140">
    <property type="component" value="Unplaced"/>
</dbReference>
<dbReference type="KEGG" id="pcw:110220127"/>
<dbReference type="AlphaFoldDB" id="A0A6P5LMV3"/>
<keyword evidence="2" id="KW-1185">Reference proteome</keyword>
<dbReference type="InParanoid" id="A0A6P5LMV3"/>
<dbReference type="RefSeq" id="XP_020859682.1">
    <property type="nucleotide sequence ID" value="XM_021004023.1"/>
</dbReference>
<evidence type="ECO:0000256" key="1">
    <source>
        <dbReference type="SAM" id="MobiDB-lite"/>
    </source>
</evidence>
<evidence type="ECO:0000313" key="3">
    <source>
        <dbReference type="RefSeq" id="XP_020859682.1"/>
    </source>
</evidence>
<sequence length="211" mass="22461">MKQTEVGGGRVGGILLQGPGTHSSLPASPGNFSSRTLVPAKIWRQACAALQSCPEDSPFIPSPQRTHCYRGALKLMSGNLSLPLAVWGCASWASCSLLGGLWTPGPIALRETCEDEGEMRDVWDRWTGRDGAVFARPRTGLEGTRCLCLLASPVAILAAISTSKPSFQDKPFPVPHNAGASPLGLSASLITVVTNHSLLWPTWAKTFSKPR</sequence>
<organism evidence="2 3">
    <name type="scientific">Phascolarctos cinereus</name>
    <name type="common">Koala</name>
    <dbReference type="NCBI Taxonomy" id="38626"/>
    <lineage>
        <taxon>Eukaryota</taxon>
        <taxon>Metazoa</taxon>
        <taxon>Chordata</taxon>
        <taxon>Craniata</taxon>
        <taxon>Vertebrata</taxon>
        <taxon>Euteleostomi</taxon>
        <taxon>Mammalia</taxon>
        <taxon>Metatheria</taxon>
        <taxon>Diprotodontia</taxon>
        <taxon>Phascolarctidae</taxon>
        <taxon>Phascolarctos</taxon>
    </lineage>
</organism>
<name>A0A6P5LMV3_PHACI</name>
<dbReference type="GeneID" id="110220127"/>
<feature type="region of interest" description="Disordered" evidence="1">
    <location>
        <begin position="1"/>
        <end position="29"/>
    </location>
</feature>
<reference evidence="3" key="1">
    <citation type="submission" date="2025-08" db="UniProtKB">
        <authorList>
            <consortium name="RefSeq"/>
        </authorList>
    </citation>
    <scope>IDENTIFICATION</scope>
    <source>
        <tissue evidence="3">Spleen</tissue>
    </source>
</reference>